<name>A5I4C8_CLOBH</name>
<reference evidence="2 3" key="1">
    <citation type="journal article" date="2007" name="Genome Res.">
        <title>Genome sequence of a proteolytic (Group I) Clostridium botulinum strain Hall A and comparative analysis of the clostridial genomes.</title>
        <authorList>
            <person name="Sebaihia M."/>
            <person name="Peck M.W."/>
            <person name="Minton N.P."/>
            <person name="Thomson N.R."/>
            <person name="Holden M.T.G."/>
            <person name="Mitchell W.J."/>
            <person name="Carter A.T."/>
            <person name="Bentley S.D."/>
            <person name="Mason D.R."/>
            <person name="Crossman L."/>
            <person name="Paul C.J."/>
            <person name="Ivens A."/>
            <person name="Wells-Bennik M.H.J."/>
            <person name="Davis I.J."/>
            <person name="Cerdeno-Tarraga A.M."/>
            <person name="Churcher C."/>
            <person name="Quail M.A."/>
            <person name="Chillingworth T."/>
            <person name="Feltwell T."/>
            <person name="Fraser A."/>
            <person name="Goodhead I."/>
            <person name="Hance Z."/>
            <person name="Jagels K."/>
            <person name="Larke N."/>
            <person name="Maddison M."/>
            <person name="Moule S."/>
            <person name="Mungall K."/>
            <person name="Norbertczak H."/>
            <person name="Rabbinowitsch E."/>
            <person name="Sanders M."/>
            <person name="Simmonds M."/>
            <person name="White B."/>
            <person name="Whithead S."/>
            <person name="Parkhill J."/>
        </authorList>
    </citation>
    <scope>NUCLEOTIDE SEQUENCE [LARGE SCALE GENOMIC DNA]</scope>
    <source>
        <strain evidence="3">Hall / ATCC 3502 / NCTC 13319 / Type A [Sanger]</strain>
    </source>
</reference>
<accession>A5I4C8</accession>
<protein>
    <submittedName>
        <fullName evidence="2">Membrane protein</fullName>
    </submittedName>
</protein>
<keyword evidence="3" id="KW-1185">Reference proteome</keyword>
<keyword evidence="1" id="KW-1133">Transmembrane helix</keyword>
<keyword evidence="1" id="KW-0812">Transmembrane</keyword>
<dbReference type="AlphaFoldDB" id="A5I4C8"/>
<dbReference type="HOGENOM" id="CLU_114019_0_0_9"/>
<dbReference type="EMBL" id="AM412317">
    <property type="protein sequence ID" value="CAL83900.1"/>
    <property type="molecule type" value="Genomic_DNA"/>
</dbReference>
<evidence type="ECO:0000313" key="2">
    <source>
        <dbReference type="EMBL" id="CAL83900.1"/>
    </source>
</evidence>
<dbReference type="GeneID" id="5186612"/>
<evidence type="ECO:0000256" key="1">
    <source>
        <dbReference type="SAM" id="Phobius"/>
    </source>
</evidence>
<gene>
    <name evidence="2" type="ordered locus">CBO2357</name>
</gene>
<feature type="transmembrane region" description="Helical" evidence="1">
    <location>
        <begin position="14"/>
        <end position="33"/>
    </location>
</feature>
<feature type="transmembrane region" description="Helical" evidence="1">
    <location>
        <begin position="70"/>
        <end position="91"/>
    </location>
</feature>
<keyword evidence="1" id="KW-0472">Membrane</keyword>
<feature type="transmembrane region" description="Helical" evidence="1">
    <location>
        <begin position="45"/>
        <end position="64"/>
    </location>
</feature>
<organism evidence="2 3">
    <name type="scientific">Clostridium botulinum (strain Hall / ATCC 3502 / NCTC 13319 / Type A)</name>
    <dbReference type="NCBI Taxonomy" id="441771"/>
    <lineage>
        <taxon>Bacteria</taxon>
        <taxon>Bacillati</taxon>
        <taxon>Bacillota</taxon>
        <taxon>Clostridia</taxon>
        <taxon>Eubacteriales</taxon>
        <taxon>Clostridiaceae</taxon>
        <taxon>Clostridium</taxon>
    </lineage>
</organism>
<proteinExistence type="predicted"/>
<dbReference type="KEGG" id="cbo:CBO2357"/>
<dbReference type="Proteomes" id="UP000001986">
    <property type="component" value="Chromosome"/>
</dbReference>
<evidence type="ECO:0000313" key="3">
    <source>
        <dbReference type="Proteomes" id="UP000001986"/>
    </source>
</evidence>
<dbReference type="PATRIC" id="fig|413999.7.peg.2332"/>
<sequence length="204" mass="24091">MDKIYNLNELIKSIPLIIGFMVPGYIFLEIKNFYTKSKREKDDNIILKSLIISFVINSITNIFISENNYLSNIISIILAIVVSVLYVKFIYSSHMEKTTHKFKLYKTFRKDAFDDVVDLELGIWMYIYLNDENIIYSGKLIYYENTTEDNHRYIQLSNYSCYSYDGEEICNYVDDNCRTVLLNIKDVKRIELVYDDNSTKIKSS</sequence>